<dbReference type="InterPro" id="IPR006439">
    <property type="entry name" value="HAD-SF_hydro_IA"/>
</dbReference>
<dbReference type="InterPro" id="IPR051400">
    <property type="entry name" value="HAD-like_hydrolase"/>
</dbReference>
<dbReference type="PANTHER" id="PTHR46470">
    <property type="entry name" value="N-ACYLNEURAMINATE-9-PHOSPHATASE"/>
    <property type="match status" value="1"/>
</dbReference>
<evidence type="ECO:0000256" key="1">
    <source>
        <dbReference type="ARBA" id="ARBA00001946"/>
    </source>
</evidence>
<dbReference type="InterPro" id="IPR036412">
    <property type="entry name" value="HAD-like_sf"/>
</dbReference>
<keyword evidence="5" id="KW-1185">Reference proteome</keyword>
<accession>A0A563DW89</accession>
<dbReference type="SFLD" id="SFLDG01129">
    <property type="entry name" value="C1.5:_HAD__Beta-PGM__Phosphata"/>
    <property type="match status" value="1"/>
</dbReference>
<dbReference type="PRINTS" id="PR00413">
    <property type="entry name" value="HADHALOGNASE"/>
</dbReference>
<gene>
    <name evidence="4" type="ORF">FGL98_17525</name>
</gene>
<dbReference type="SUPFAM" id="SSF56784">
    <property type="entry name" value="HAD-like"/>
    <property type="match status" value="1"/>
</dbReference>
<dbReference type="Proteomes" id="UP000320244">
    <property type="component" value="Unassembled WGS sequence"/>
</dbReference>
<proteinExistence type="predicted"/>
<dbReference type="Gene3D" id="3.40.50.1000">
    <property type="entry name" value="HAD superfamily/HAD-like"/>
    <property type="match status" value="1"/>
</dbReference>
<keyword evidence="3" id="KW-0460">Magnesium</keyword>
<dbReference type="SFLD" id="SFLDS00003">
    <property type="entry name" value="Haloacid_Dehalogenase"/>
    <property type="match status" value="1"/>
</dbReference>
<protein>
    <submittedName>
        <fullName evidence="4">HAD family hydrolase</fullName>
    </submittedName>
</protein>
<dbReference type="GO" id="GO:0044281">
    <property type="term" value="P:small molecule metabolic process"/>
    <property type="evidence" value="ECO:0007669"/>
    <property type="project" value="UniProtKB-ARBA"/>
</dbReference>
<keyword evidence="2 4" id="KW-0378">Hydrolase</keyword>
<dbReference type="EMBL" id="VCQV01000028">
    <property type="protein sequence ID" value="TWP34379.1"/>
    <property type="molecule type" value="Genomic_DNA"/>
</dbReference>
<dbReference type="Pfam" id="PF00702">
    <property type="entry name" value="Hydrolase"/>
    <property type="match status" value="1"/>
</dbReference>
<evidence type="ECO:0000256" key="3">
    <source>
        <dbReference type="ARBA" id="ARBA00022842"/>
    </source>
</evidence>
<comment type="cofactor">
    <cofactor evidence="1">
        <name>Mg(2+)</name>
        <dbReference type="ChEBI" id="CHEBI:18420"/>
    </cofactor>
</comment>
<organism evidence="4 5">
    <name type="scientific">Leekyejoonella antrihumi</name>
    <dbReference type="NCBI Taxonomy" id="1660198"/>
    <lineage>
        <taxon>Bacteria</taxon>
        <taxon>Bacillati</taxon>
        <taxon>Actinomycetota</taxon>
        <taxon>Actinomycetes</taxon>
        <taxon>Micrococcales</taxon>
        <taxon>Dermacoccaceae</taxon>
        <taxon>Leekyejoonella</taxon>
    </lineage>
</organism>
<comment type="caution">
    <text evidence="4">The sequence shown here is derived from an EMBL/GenBank/DDBJ whole genome shotgun (WGS) entry which is preliminary data.</text>
</comment>
<evidence type="ECO:0000313" key="5">
    <source>
        <dbReference type="Proteomes" id="UP000320244"/>
    </source>
</evidence>
<dbReference type="AlphaFoldDB" id="A0A563DW89"/>
<evidence type="ECO:0000256" key="2">
    <source>
        <dbReference type="ARBA" id="ARBA00022801"/>
    </source>
</evidence>
<dbReference type="InterPro" id="IPR023214">
    <property type="entry name" value="HAD_sf"/>
</dbReference>
<name>A0A563DW89_9MICO</name>
<reference evidence="4 5" key="2">
    <citation type="submission" date="2019-08" db="EMBL/GenBank/DDBJ databases">
        <title>Jejuicoccus antrihumi gen. nov., sp. nov., a new member of the family Dermacoccaceae isolated from a cave.</title>
        <authorList>
            <person name="Schumann P."/>
            <person name="Kim I.S."/>
        </authorList>
    </citation>
    <scope>NUCLEOTIDE SEQUENCE [LARGE SCALE GENOMIC DNA]</scope>
    <source>
        <strain evidence="4 5">C5-26</strain>
    </source>
</reference>
<dbReference type="OrthoDB" id="9810501at2"/>
<sequence>MSDGGIGAVIFDWGGTLTPWHEVDLVEQWRVYARGLTPDGPAAQALADRILRSESAAWARAREQHTSARVDDILLDAGLTPEQLADAAARAAYEKFWEPHTYTNPQVQALWEGLHDRGIRVGVLSNTIWTRDYHRAIFERDGVLSLVDADVYSSEIAWAKPHPGAFRAAADAVGVAPERCVYVGDRLFEDVHGPHQVGMRAVWVPHSTLPANQVVQTDDEPDGVARELLDVQRLVDAWSA</sequence>
<dbReference type="GO" id="GO:0016787">
    <property type="term" value="F:hydrolase activity"/>
    <property type="evidence" value="ECO:0007669"/>
    <property type="project" value="UniProtKB-KW"/>
</dbReference>
<reference evidence="4 5" key="1">
    <citation type="submission" date="2019-05" db="EMBL/GenBank/DDBJ databases">
        <authorList>
            <person name="Lee S.D."/>
        </authorList>
    </citation>
    <scope>NUCLEOTIDE SEQUENCE [LARGE SCALE GENOMIC DNA]</scope>
    <source>
        <strain evidence="4 5">C5-26</strain>
    </source>
</reference>
<dbReference type="RefSeq" id="WP_146318837.1">
    <property type="nucleotide sequence ID" value="NZ_VCQV01000028.1"/>
</dbReference>
<evidence type="ECO:0000313" key="4">
    <source>
        <dbReference type="EMBL" id="TWP34379.1"/>
    </source>
</evidence>
<dbReference type="NCBIfam" id="TIGR01549">
    <property type="entry name" value="HAD-SF-IA-v1"/>
    <property type="match status" value="1"/>
</dbReference>